<evidence type="ECO:0000256" key="4">
    <source>
        <dbReference type="ARBA" id="ARBA00022840"/>
    </source>
</evidence>
<dbReference type="Pfam" id="PF10609">
    <property type="entry name" value="ParA"/>
    <property type="match status" value="1"/>
</dbReference>
<dbReference type="GO" id="GO:0140663">
    <property type="term" value="F:ATP-dependent FeS chaperone activity"/>
    <property type="evidence" value="ECO:0007669"/>
    <property type="project" value="InterPro"/>
</dbReference>
<dbReference type="GO" id="GO:0051539">
    <property type="term" value="F:4 iron, 4 sulfur cluster binding"/>
    <property type="evidence" value="ECO:0007669"/>
    <property type="project" value="UniProtKB-KW"/>
</dbReference>
<name>A0A5B7GDN4_PORTR</name>
<dbReference type="GO" id="GO:0005524">
    <property type="term" value="F:ATP binding"/>
    <property type="evidence" value="ECO:0007669"/>
    <property type="project" value="UniProtKB-KW"/>
</dbReference>
<dbReference type="InterPro" id="IPR019591">
    <property type="entry name" value="Mrp/NBP35_ATP-bd"/>
</dbReference>
<dbReference type="AlphaFoldDB" id="A0A5B7GDN4"/>
<dbReference type="EMBL" id="VSRR010014466">
    <property type="protein sequence ID" value="MPC57052.1"/>
    <property type="molecule type" value="Genomic_DNA"/>
</dbReference>
<dbReference type="InterPro" id="IPR027417">
    <property type="entry name" value="P-loop_NTPase"/>
</dbReference>
<evidence type="ECO:0000256" key="3">
    <source>
        <dbReference type="ARBA" id="ARBA00022741"/>
    </source>
</evidence>
<dbReference type="Proteomes" id="UP000324222">
    <property type="component" value="Unassembled WGS sequence"/>
</dbReference>
<keyword evidence="2" id="KW-0479">Metal-binding</keyword>
<proteinExistence type="predicted"/>
<dbReference type="PANTHER" id="PTHR23264:SF21">
    <property type="entry name" value="NUCLEOTIDE BINDING PROTEIN 1-LIKE PROTEIN"/>
    <property type="match status" value="1"/>
</dbReference>
<organism evidence="7 8">
    <name type="scientific">Portunus trituberculatus</name>
    <name type="common">Swimming crab</name>
    <name type="synonym">Neptunus trituberculatus</name>
    <dbReference type="NCBI Taxonomy" id="210409"/>
    <lineage>
        <taxon>Eukaryota</taxon>
        <taxon>Metazoa</taxon>
        <taxon>Ecdysozoa</taxon>
        <taxon>Arthropoda</taxon>
        <taxon>Crustacea</taxon>
        <taxon>Multicrustacea</taxon>
        <taxon>Malacostraca</taxon>
        <taxon>Eumalacostraca</taxon>
        <taxon>Eucarida</taxon>
        <taxon>Decapoda</taxon>
        <taxon>Pleocyemata</taxon>
        <taxon>Brachyura</taxon>
        <taxon>Eubrachyura</taxon>
        <taxon>Portunoidea</taxon>
        <taxon>Portunidae</taxon>
        <taxon>Portuninae</taxon>
        <taxon>Portunus</taxon>
    </lineage>
</organism>
<dbReference type="InterPro" id="IPR033756">
    <property type="entry name" value="YlxH/NBP35"/>
</dbReference>
<reference evidence="7 8" key="1">
    <citation type="submission" date="2019-05" db="EMBL/GenBank/DDBJ databases">
        <title>Another draft genome of Portunus trituberculatus and its Hox gene families provides insights of decapod evolution.</title>
        <authorList>
            <person name="Jeong J.-H."/>
            <person name="Song I."/>
            <person name="Kim S."/>
            <person name="Choi T."/>
            <person name="Kim D."/>
            <person name="Ryu S."/>
            <person name="Kim W."/>
        </authorList>
    </citation>
    <scope>NUCLEOTIDE SEQUENCE [LARGE SCALE GENOMIC DNA]</scope>
    <source>
        <tissue evidence="7">Muscle</tissue>
    </source>
</reference>
<keyword evidence="1" id="KW-0004">4Fe-4S</keyword>
<dbReference type="Gene3D" id="3.40.50.300">
    <property type="entry name" value="P-loop containing nucleotide triphosphate hydrolases"/>
    <property type="match status" value="1"/>
</dbReference>
<protein>
    <submittedName>
        <fullName evidence="7">Cytosolic Fe-S cluster assembly factor CFD1</fullName>
    </submittedName>
</protein>
<keyword evidence="6" id="KW-0411">Iron-sulfur</keyword>
<evidence type="ECO:0000313" key="7">
    <source>
        <dbReference type="EMBL" id="MPC57052.1"/>
    </source>
</evidence>
<evidence type="ECO:0000256" key="1">
    <source>
        <dbReference type="ARBA" id="ARBA00022485"/>
    </source>
</evidence>
<evidence type="ECO:0000256" key="5">
    <source>
        <dbReference type="ARBA" id="ARBA00023004"/>
    </source>
</evidence>
<keyword evidence="4" id="KW-0067">ATP-binding</keyword>
<keyword evidence="3" id="KW-0547">Nucleotide-binding</keyword>
<accession>A0A5B7GDN4</accession>
<dbReference type="GO" id="GO:0005829">
    <property type="term" value="C:cytosol"/>
    <property type="evidence" value="ECO:0007669"/>
    <property type="project" value="TreeGrafter"/>
</dbReference>
<dbReference type="SUPFAM" id="SSF52540">
    <property type="entry name" value="P-loop containing nucleoside triphosphate hydrolases"/>
    <property type="match status" value="1"/>
</dbReference>
<dbReference type="PANTHER" id="PTHR23264">
    <property type="entry name" value="NUCLEOTIDE-BINDING PROTEIN NBP35 YEAST -RELATED"/>
    <property type="match status" value="1"/>
</dbReference>
<evidence type="ECO:0000256" key="2">
    <source>
        <dbReference type="ARBA" id="ARBA00022723"/>
    </source>
</evidence>
<dbReference type="GO" id="GO:0046872">
    <property type="term" value="F:metal ion binding"/>
    <property type="evidence" value="ECO:0007669"/>
    <property type="project" value="UniProtKB-KW"/>
</dbReference>
<evidence type="ECO:0000256" key="6">
    <source>
        <dbReference type="ARBA" id="ARBA00023014"/>
    </source>
</evidence>
<sequence>MDIKFCLSVPFCTCYFCTFEKFSSLLTSALHLVVCKYRGVQVQTKVWKCPALSSTYHAGHRNNTVPFIQDTLWGRLDTLVVDTPPGTSDEHLTIVRLLATTRPSGALILTSPQQLAAGVVSREIRFCQKMNIPVLGIIENMSGFCCPCCLEVSEVFPGGAGAHLAEKYGVSLLGAVPLDLGVAEAGVNCGWRDSPVAQAVGDVVAKIKEKL</sequence>
<keyword evidence="5" id="KW-0408">Iron</keyword>
<dbReference type="OrthoDB" id="1741334at2759"/>
<keyword evidence="8" id="KW-1185">Reference proteome</keyword>
<comment type="caution">
    <text evidence="7">The sequence shown here is derived from an EMBL/GenBank/DDBJ whole genome shotgun (WGS) entry which is preliminary data.</text>
</comment>
<evidence type="ECO:0000313" key="8">
    <source>
        <dbReference type="Proteomes" id="UP000324222"/>
    </source>
</evidence>
<gene>
    <name evidence="7" type="primary">CFD1_0</name>
    <name evidence="7" type="ORF">E2C01_051024</name>
</gene>
<dbReference type="GO" id="GO:0016226">
    <property type="term" value="P:iron-sulfur cluster assembly"/>
    <property type="evidence" value="ECO:0007669"/>
    <property type="project" value="InterPro"/>
</dbReference>